<name>A0ABQ5VD92_9PROT</name>
<dbReference type="InterPro" id="IPR036768">
    <property type="entry name" value="PolIII_chi_sf"/>
</dbReference>
<evidence type="ECO:0000313" key="1">
    <source>
        <dbReference type="EMBL" id="GLQ24917.1"/>
    </source>
</evidence>
<dbReference type="PANTHER" id="PTHR38767">
    <property type="entry name" value="DNA POLYMERASE III SUBUNIT CHI"/>
    <property type="match status" value="1"/>
</dbReference>
<dbReference type="InterPro" id="IPR007459">
    <property type="entry name" value="DNA_pol3_chi"/>
</dbReference>
<dbReference type="Proteomes" id="UP001161391">
    <property type="component" value="Unassembled WGS sequence"/>
</dbReference>
<dbReference type="PANTHER" id="PTHR38767:SF1">
    <property type="entry name" value="DNA POLYMERASE III SUBUNIT CHI"/>
    <property type="match status" value="1"/>
</dbReference>
<proteinExistence type="predicted"/>
<reference evidence="1" key="2">
    <citation type="submission" date="2023-01" db="EMBL/GenBank/DDBJ databases">
        <title>Draft genome sequence of Algimonas ampicilliniresistens strain NBRC 108219.</title>
        <authorList>
            <person name="Sun Q."/>
            <person name="Mori K."/>
        </authorList>
    </citation>
    <scope>NUCLEOTIDE SEQUENCE</scope>
    <source>
        <strain evidence="1">NBRC 108219</strain>
    </source>
</reference>
<dbReference type="SUPFAM" id="SSF102400">
    <property type="entry name" value="DNA polymerase III chi subunit"/>
    <property type="match status" value="1"/>
</dbReference>
<gene>
    <name evidence="1" type="ORF">GCM10007853_27910</name>
</gene>
<protein>
    <submittedName>
        <fullName evidence="1">DNA polymerase III subunit chi</fullName>
    </submittedName>
</protein>
<keyword evidence="2" id="KW-1185">Reference proteome</keyword>
<accession>A0ABQ5VD92</accession>
<dbReference type="EMBL" id="BSNK01000002">
    <property type="protein sequence ID" value="GLQ24917.1"/>
    <property type="molecule type" value="Genomic_DNA"/>
</dbReference>
<comment type="caution">
    <text evidence="1">The sequence shown here is derived from an EMBL/GenBank/DDBJ whole genome shotgun (WGS) entry which is preliminary data.</text>
</comment>
<organism evidence="1 2">
    <name type="scientific">Algimonas ampicilliniresistens</name>
    <dbReference type="NCBI Taxonomy" id="1298735"/>
    <lineage>
        <taxon>Bacteria</taxon>
        <taxon>Pseudomonadati</taxon>
        <taxon>Pseudomonadota</taxon>
        <taxon>Alphaproteobacteria</taxon>
        <taxon>Maricaulales</taxon>
        <taxon>Robiginitomaculaceae</taxon>
        <taxon>Algimonas</taxon>
    </lineage>
</organism>
<dbReference type="Pfam" id="PF04364">
    <property type="entry name" value="DNA_pol3_chi"/>
    <property type="match status" value="1"/>
</dbReference>
<dbReference type="NCBIfam" id="NF004347">
    <property type="entry name" value="PRK05728.1-4"/>
    <property type="match status" value="1"/>
</dbReference>
<dbReference type="RefSeq" id="WP_284391905.1">
    <property type="nucleotide sequence ID" value="NZ_BSNK01000002.1"/>
</dbReference>
<reference evidence="1" key="1">
    <citation type="journal article" date="2014" name="Int. J. Syst. Evol. Microbiol.">
        <title>Complete genome of a new Firmicutes species belonging to the dominant human colonic microbiota ('Ruminococcus bicirculans') reveals two chromosomes and a selective capacity to utilize plant glucans.</title>
        <authorList>
            <consortium name="NISC Comparative Sequencing Program"/>
            <person name="Wegmann U."/>
            <person name="Louis P."/>
            <person name="Goesmann A."/>
            <person name="Henrissat B."/>
            <person name="Duncan S.H."/>
            <person name="Flint H.J."/>
        </authorList>
    </citation>
    <scope>NUCLEOTIDE SEQUENCE</scope>
    <source>
        <strain evidence="1">NBRC 108219</strain>
    </source>
</reference>
<dbReference type="Gene3D" id="3.40.50.10110">
    <property type="entry name" value="DNA polymerase III subunit chi"/>
    <property type="match status" value="1"/>
</dbReference>
<evidence type="ECO:0000313" key="2">
    <source>
        <dbReference type="Proteomes" id="UP001161391"/>
    </source>
</evidence>
<sequence length="152" mass="17217">MSSEPEYWFYHLEASTLKGVLPDLLTKTLSKGWRALVRFPEGTDLTDWDDYLWTYQDQSFLPHGREDAGRADQQPILLANAATEADGFDAVFLIDGAEVANVSGVSRIMVMIDGRSHEAVQRERTRWKTLSDTGATMSYWQQGERGGWEKKA</sequence>